<comment type="caution">
    <text evidence="1">The sequence shown here is derived from an EMBL/GenBank/DDBJ whole genome shotgun (WGS) entry which is preliminary data.</text>
</comment>
<dbReference type="InterPro" id="IPR014917">
    <property type="entry name" value="DUF1800"/>
</dbReference>
<evidence type="ECO:0000313" key="1">
    <source>
        <dbReference type="EMBL" id="OOZ42455.1"/>
    </source>
</evidence>
<dbReference type="Pfam" id="PF08811">
    <property type="entry name" value="DUF1800"/>
    <property type="match status" value="1"/>
</dbReference>
<dbReference type="OrthoDB" id="9772295at2"/>
<reference evidence="1 2" key="1">
    <citation type="submission" date="2016-11" db="EMBL/GenBank/DDBJ databases">
        <title>Mixed transmission modes and dynamic genome evolution in an obligate animal-bacterial symbiosis.</title>
        <authorList>
            <person name="Russell S.L."/>
            <person name="Corbett-Detig R.B."/>
            <person name="Cavanaugh C.M."/>
        </authorList>
    </citation>
    <scope>NUCLEOTIDE SEQUENCE [LARGE SCALE GENOMIC DNA]</scope>
    <source>
        <strain evidence="1">Sp-SM6</strain>
    </source>
</reference>
<proteinExistence type="predicted"/>
<feature type="non-terminal residue" evidence="1">
    <location>
        <position position="115"/>
    </location>
</feature>
<dbReference type="AlphaFoldDB" id="A0A1T2LBH6"/>
<dbReference type="Proteomes" id="UP000190198">
    <property type="component" value="Unassembled WGS sequence"/>
</dbReference>
<gene>
    <name evidence="1" type="ORF">BOW52_03080</name>
</gene>
<evidence type="ECO:0000313" key="2">
    <source>
        <dbReference type="Proteomes" id="UP000190198"/>
    </source>
</evidence>
<protein>
    <submittedName>
        <fullName evidence="1">Uncharacterized protein</fullName>
    </submittedName>
</protein>
<dbReference type="EMBL" id="MPRK01000035">
    <property type="protein sequence ID" value="OOZ42455.1"/>
    <property type="molecule type" value="Genomic_DNA"/>
</dbReference>
<organism evidence="1 2">
    <name type="scientific">Solemya elarraichensis gill symbiont</name>
    <dbReference type="NCBI Taxonomy" id="1918949"/>
    <lineage>
        <taxon>Bacteria</taxon>
        <taxon>Pseudomonadati</taxon>
        <taxon>Pseudomonadota</taxon>
        <taxon>Gammaproteobacteria</taxon>
        <taxon>sulfur-oxidizing symbionts</taxon>
    </lineage>
</organism>
<sequence>MVTAFNYMSVEMIIPDQGKHDQTTKEILGGVPLPAGQTAQLDLEGAIGILMDHPNMGPFISKQLIQRLVTSNPTPAYVARVAAVFNDNGSSVKGDLAAVVTAILLDSEARQGHLN</sequence>
<accession>A0A1T2LBH6</accession>
<keyword evidence="2" id="KW-1185">Reference proteome</keyword>
<name>A0A1T2LBH6_9GAMM</name>